<dbReference type="SUPFAM" id="SSF54665">
    <property type="entry name" value="CO dehydrogenase molybdoprotein N-domain-like"/>
    <property type="match status" value="1"/>
</dbReference>
<keyword evidence="2" id="KW-0500">Molybdenum</keyword>
<proteinExistence type="inferred from homology"/>
<evidence type="ECO:0000259" key="7">
    <source>
        <dbReference type="PROSITE" id="PS51085"/>
    </source>
</evidence>
<accession>A0A2P8CVC8</accession>
<dbReference type="PROSITE" id="PS51085">
    <property type="entry name" value="2FE2S_FER_2"/>
    <property type="match status" value="1"/>
</dbReference>
<evidence type="ECO:0000256" key="3">
    <source>
        <dbReference type="ARBA" id="ARBA00022723"/>
    </source>
</evidence>
<dbReference type="InterPro" id="IPR012675">
    <property type="entry name" value="Beta-grasp_dom_sf"/>
</dbReference>
<feature type="domain" description="2Fe-2S ferredoxin-type" evidence="7">
    <location>
        <begin position="28"/>
        <end position="104"/>
    </location>
</feature>
<dbReference type="Gene3D" id="3.30.365.10">
    <property type="entry name" value="Aldehyde oxidase/xanthine dehydrogenase, molybdopterin binding domain"/>
    <property type="match status" value="4"/>
</dbReference>
<dbReference type="SUPFAM" id="SSF54292">
    <property type="entry name" value="2Fe-2S ferredoxin-like"/>
    <property type="match status" value="1"/>
</dbReference>
<gene>
    <name evidence="8" type="ORF">CLV63_12822</name>
</gene>
<dbReference type="InterPro" id="IPR002888">
    <property type="entry name" value="2Fe-2S-bd"/>
</dbReference>
<evidence type="ECO:0000313" key="9">
    <source>
        <dbReference type="Proteomes" id="UP000240542"/>
    </source>
</evidence>
<dbReference type="InterPro" id="IPR008274">
    <property type="entry name" value="AldOxase/xan_DH_MoCoBD1"/>
</dbReference>
<dbReference type="PROSITE" id="PS00197">
    <property type="entry name" value="2FE2S_FER_1"/>
    <property type="match status" value="1"/>
</dbReference>
<organism evidence="8 9">
    <name type="scientific">Murinocardiopsis flavida</name>
    <dbReference type="NCBI Taxonomy" id="645275"/>
    <lineage>
        <taxon>Bacteria</taxon>
        <taxon>Bacillati</taxon>
        <taxon>Actinomycetota</taxon>
        <taxon>Actinomycetes</taxon>
        <taxon>Streptosporangiales</taxon>
        <taxon>Nocardiopsidaceae</taxon>
        <taxon>Murinocardiopsis</taxon>
    </lineage>
</organism>
<keyword evidence="9" id="KW-1185">Reference proteome</keyword>
<dbReference type="InterPro" id="IPR046867">
    <property type="entry name" value="AldOxase/xan_DH_MoCoBD2"/>
</dbReference>
<dbReference type="EMBL" id="PYGA01000028">
    <property type="protein sequence ID" value="PSK88934.1"/>
    <property type="molecule type" value="Genomic_DNA"/>
</dbReference>
<keyword evidence="5" id="KW-0408">Iron</keyword>
<dbReference type="SUPFAM" id="SSF56003">
    <property type="entry name" value="Molybdenum cofactor-binding domain"/>
    <property type="match status" value="1"/>
</dbReference>
<evidence type="ECO:0000313" key="8">
    <source>
        <dbReference type="EMBL" id="PSK88934.1"/>
    </source>
</evidence>
<dbReference type="InterPro" id="IPR037165">
    <property type="entry name" value="AldOxase/xan_DH_Mopterin-bd_sf"/>
</dbReference>
<feature type="compositionally biased region" description="Low complexity" evidence="6">
    <location>
        <begin position="666"/>
        <end position="679"/>
    </location>
</feature>
<keyword evidence="3" id="KW-0479">Metal-binding</keyword>
<dbReference type="InterPro" id="IPR036856">
    <property type="entry name" value="Ald_Oxase/Xan_DH_a/b_sf"/>
</dbReference>
<evidence type="ECO:0000256" key="5">
    <source>
        <dbReference type="ARBA" id="ARBA00023004"/>
    </source>
</evidence>
<dbReference type="GO" id="GO:0005506">
    <property type="term" value="F:iron ion binding"/>
    <property type="evidence" value="ECO:0007669"/>
    <property type="project" value="InterPro"/>
</dbReference>
<evidence type="ECO:0000256" key="4">
    <source>
        <dbReference type="ARBA" id="ARBA00023002"/>
    </source>
</evidence>
<name>A0A2P8CVC8_9ACTN</name>
<comment type="similarity">
    <text evidence="1">Belongs to the xanthine dehydrogenase family.</text>
</comment>
<dbReference type="Gene3D" id="3.10.20.30">
    <property type="match status" value="1"/>
</dbReference>
<feature type="region of interest" description="Disordered" evidence="6">
    <location>
        <begin position="656"/>
        <end position="684"/>
    </location>
</feature>
<dbReference type="Pfam" id="PF00111">
    <property type="entry name" value="Fer2"/>
    <property type="match status" value="1"/>
</dbReference>
<dbReference type="AlphaFoldDB" id="A0A2P8CVC8"/>
<dbReference type="OrthoDB" id="9758509at2"/>
<dbReference type="InterPro" id="IPR036884">
    <property type="entry name" value="2Fe-2S-bd_dom_sf"/>
</dbReference>
<dbReference type="Pfam" id="PF20256">
    <property type="entry name" value="MoCoBD_2"/>
    <property type="match status" value="1"/>
</dbReference>
<dbReference type="InterPro" id="IPR006058">
    <property type="entry name" value="2Fe2S_fd_BS"/>
</dbReference>
<comment type="caution">
    <text evidence="8">The sequence shown here is derived from an EMBL/GenBank/DDBJ whole genome shotgun (WGS) entry which is preliminary data.</text>
</comment>
<keyword evidence="4" id="KW-0560">Oxidoreductase</keyword>
<dbReference type="Proteomes" id="UP000240542">
    <property type="component" value="Unassembled WGS sequence"/>
</dbReference>
<dbReference type="InterPro" id="IPR001041">
    <property type="entry name" value="2Fe-2S_ferredoxin-type"/>
</dbReference>
<dbReference type="Gene3D" id="1.10.150.120">
    <property type="entry name" value="[2Fe-2S]-binding domain"/>
    <property type="match status" value="1"/>
</dbReference>
<evidence type="ECO:0000256" key="2">
    <source>
        <dbReference type="ARBA" id="ARBA00022505"/>
    </source>
</evidence>
<dbReference type="PANTHER" id="PTHR11908:SF132">
    <property type="entry name" value="ALDEHYDE OXIDASE 1-RELATED"/>
    <property type="match status" value="1"/>
</dbReference>
<dbReference type="Pfam" id="PF01799">
    <property type="entry name" value="Fer2_2"/>
    <property type="match status" value="1"/>
</dbReference>
<dbReference type="InterPro" id="IPR016208">
    <property type="entry name" value="Ald_Oxase/xanthine_DH-like"/>
</dbReference>
<reference evidence="8 9" key="1">
    <citation type="submission" date="2018-03" db="EMBL/GenBank/DDBJ databases">
        <title>Genomic Encyclopedia of Archaeal and Bacterial Type Strains, Phase II (KMG-II): from individual species to whole genera.</title>
        <authorList>
            <person name="Goeker M."/>
        </authorList>
    </citation>
    <scope>NUCLEOTIDE SEQUENCE [LARGE SCALE GENOMIC DNA]</scope>
    <source>
        <strain evidence="8 9">DSM 45312</strain>
    </source>
</reference>
<dbReference type="InterPro" id="IPR000674">
    <property type="entry name" value="Ald_Oxase/Xan_DH_a/b"/>
</dbReference>
<dbReference type="InterPro" id="IPR036010">
    <property type="entry name" value="2Fe-2S_ferredoxin-like_sf"/>
</dbReference>
<dbReference type="SMART" id="SM01008">
    <property type="entry name" value="Ald_Xan_dh_C"/>
    <property type="match status" value="1"/>
</dbReference>
<evidence type="ECO:0000256" key="6">
    <source>
        <dbReference type="SAM" id="MobiDB-lite"/>
    </source>
</evidence>
<protein>
    <submittedName>
        <fullName evidence="8">Xanthine dehydrogenase YagR molybdenum-binding subunit</fullName>
    </submittedName>
</protein>
<dbReference type="PANTHER" id="PTHR11908">
    <property type="entry name" value="XANTHINE DEHYDROGENASE"/>
    <property type="match status" value="1"/>
</dbReference>
<dbReference type="GO" id="GO:0051537">
    <property type="term" value="F:2 iron, 2 sulfur cluster binding"/>
    <property type="evidence" value="ECO:0007669"/>
    <property type="project" value="InterPro"/>
</dbReference>
<dbReference type="Pfam" id="PF02738">
    <property type="entry name" value="MoCoBD_1"/>
    <property type="match status" value="1"/>
</dbReference>
<dbReference type="GO" id="GO:0016491">
    <property type="term" value="F:oxidoreductase activity"/>
    <property type="evidence" value="ECO:0007669"/>
    <property type="project" value="UniProtKB-KW"/>
</dbReference>
<evidence type="ECO:0000256" key="1">
    <source>
        <dbReference type="ARBA" id="ARBA00006849"/>
    </source>
</evidence>
<dbReference type="Gene3D" id="3.90.1170.50">
    <property type="entry name" value="Aldehyde oxidase/xanthine dehydrogenase, a/b hammerhead"/>
    <property type="match status" value="2"/>
</dbReference>
<sequence>MAEPYAGGVDSVNSSVYVDDVNIDLGSQALDTTVNGERTTVTPTPDTTAAETLRDELGLTGAKVACGQGVCGTCTVLLDGAPAASCLLPSTALEGRSVTTVEGLGGDHPVQRAFAAHDAMQCGYCTPGFVVEAAAFTERWRAEHGDTAPTRADIADALAGHLCRCGAYEGIYAAVTAACTGAFDTDTGVEPTRAEAVAKATGRARFTTDVRPDGCWEAVVVRARVPHAVIGRLDTGGAVHVDLLPADRTVRYTGQPVVAVAAPTLAAARAAADAVEIEYIERDAVLDTGTALRPGSPTVYADAAERGAAPSSSEGVTVPGRWDGNLRGPLSLGLRRGTAVRRINDAHRKGDDRLFAAEFSTAVQAHTALEPHACVARWDDDGLHLHVSTQTVTGVAKEAAKHWGLAPDRVHVSAHHVGGGFGAKAGLGTETIAAAELARSAGAPVRLVFDRSAELTDAGNRPGTRTRIAMLADAEGRLSALSIDTWGDGGVSVGSAVAAMGMLIYGRAPRRVRDYDVVTNRPPGRPFRGPGGAPMAWALEQAVDEIAVRLGEDPIALRQRWDGNPKRQALYAQAAALPLWRDRERGPRTGRFRRGVGVAAANWPYLLDPSAEIELVVEDGQVVARTATQDIGTGIRTVITRILRAELELDADQVRVDTGDSGPVPGTGSFGSRTTTSLGPATTEAARELASLLRGGAASGGPPSREALKAAEGLRATGQRKRDRRGFITPVPRSSEIALGRGMAGAVHIMEVEVDTLLGSVRPLRCWAGVASGRIYAEVPARNQAVGGVVQGIGYALYEQRVTDPATGTVLNDNLEDYRLPGIGDVPEVDVYFHEQGWEHVPGGGVGLGEVSTVGVSASVANAVRDAVGWRPLDLPIRPDRLLEGIR</sequence>
<dbReference type="SUPFAM" id="SSF47741">
    <property type="entry name" value="CO dehydrogenase ISP C-domain like"/>
    <property type="match status" value="1"/>
</dbReference>